<name>A0AA38XMT6_9EURO</name>
<keyword evidence="3" id="KW-1185">Reference proteome</keyword>
<protein>
    <submittedName>
        <fullName evidence="2">Uncharacterized protein</fullName>
    </submittedName>
</protein>
<evidence type="ECO:0000313" key="2">
    <source>
        <dbReference type="EMBL" id="KAJ9616400.1"/>
    </source>
</evidence>
<comment type="caution">
    <text evidence="2">The sequence shown here is derived from an EMBL/GenBank/DDBJ whole genome shotgun (WGS) entry which is preliminary data.</text>
</comment>
<gene>
    <name evidence="2" type="ORF">H2200_000118</name>
</gene>
<evidence type="ECO:0000256" key="1">
    <source>
        <dbReference type="SAM" id="MobiDB-lite"/>
    </source>
</evidence>
<sequence>MAKDKSLSDAAKENPTALGDPVSLKAEKSESSPTENDRPNQSSKHPALQGHQQGIKQLAPTEQDIDSSTESQSGDKEKKSLKEVAEEDLKGAKEGNRSMIGDPTSLKAETSDGDPVTGEEEDGTGRGGGAPTKARDSKL</sequence>
<dbReference type="AlphaFoldDB" id="A0AA38XMT6"/>
<dbReference type="Proteomes" id="UP001172673">
    <property type="component" value="Unassembled WGS sequence"/>
</dbReference>
<feature type="compositionally biased region" description="Basic and acidic residues" evidence="1">
    <location>
        <begin position="1"/>
        <end position="12"/>
    </location>
</feature>
<reference evidence="2" key="1">
    <citation type="submission" date="2022-10" db="EMBL/GenBank/DDBJ databases">
        <title>Culturing micro-colonial fungi from biological soil crusts in the Mojave desert and describing Neophaeococcomyces mojavensis, and introducing the new genera and species Taxawa tesnikishii.</title>
        <authorList>
            <person name="Kurbessoian T."/>
            <person name="Stajich J.E."/>
        </authorList>
    </citation>
    <scope>NUCLEOTIDE SEQUENCE</scope>
    <source>
        <strain evidence="2">TK_41</strain>
    </source>
</reference>
<feature type="compositionally biased region" description="Basic and acidic residues" evidence="1">
    <location>
        <begin position="25"/>
        <end position="38"/>
    </location>
</feature>
<evidence type="ECO:0000313" key="3">
    <source>
        <dbReference type="Proteomes" id="UP001172673"/>
    </source>
</evidence>
<organism evidence="2 3">
    <name type="scientific">Cladophialophora chaetospira</name>
    <dbReference type="NCBI Taxonomy" id="386627"/>
    <lineage>
        <taxon>Eukaryota</taxon>
        <taxon>Fungi</taxon>
        <taxon>Dikarya</taxon>
        <taxon>Ascomycota</taxon>
        <taxon>Pezizomycotina</taxon>
        <taxon>Eurotiomycetes</taxon>
        <taxon>Chaetothyriomycetidae</taxon>
        <taxon>Chaetothyriales</taxon>
        <taxon>Herpotrichiellaceae</taxon>
        <taxon>Cladophialophora</taxon>
    </lineage>
</organism>
<dbReference type="EMBL" id="JAPDRK010000001">
    <property type="protein sequence ID" value="KAJ9616400.1"/>
    <property type="molecule type" value="Genomic_DNA"/>
</dbReference>
<feature type="compositionally biased region" description="Basic and acidic residues" evidence="1">
    <location>
        <begin position="73"/>
        <end position="96"/>
    </location>
</feature>
<accession>A0AA38XMT6</accession>
<feature type="compositionally biased region" description="Polar residues" evidence="1">
    <location>
        <begin position="39"/>
        <end position="55"/>
    </location>
</feature>
<feature type="region of interest" description="Disordered" evidence="1">
    <location>
        <begin position="1"/>
        <end position="139"/>
    </location>
</feature>
<proteinExistence type="predicted"/>